<feature type="chain" id="PRO_5044870107" evidence="1">
    <location>
        <begin position="21"/>
        <end position="383"/>
    </location>
</feature>
<reference evidence="2 3" key="1">
    <citation type="submission" date="2024-11" db="EMBL/GenBank/DDBJ databases">
        <title>Adaptive evolution of stress response genes in parasites aligns with host niche diversity.</title>
        <authorList>
            <person name="Hahn C."/>
            <person name="Resl P."/>
        </authorList>
    </citation>
    <scope>NUCLEOTIDE SEQUENCE [LARGE SCALE GENOMIC DNA]</scope>
    <source>
        <strain evidence="2">EGGRZ-B1_66</strain>
        <tissue evidence="2">Body</tissue>
    </source>
</reference>
<protein>
    <submittedName>
        <fullName evidence="2">Uncharacterized protein</fullName>
    </submittedName>
</protein>
<accession>A0ABD2Q5B7</accession>
<evidence type="ECO:0000256" key="1">
    <source>
        <dbReference type="SAM" id="SignalP"/>
    </source>
</evidence>
<sequence>MKYILLLSTLLLIICERGLCRSPFVIVPGIAGSQLWAFEQDPSKRWQIWVSLDEIYAERKVVPLLKLDYDLRKRRPVDNHELSTGPGYYGSTRGIDYLDDSLQFGITGAYMVYLVDFFVKNDPFYVRNKTVRGASFDFRFTPRDKPEMLTDLKALIEETYKNSNNTKVTLLGHSYGSANAVIFLNNMSKQWRATYIKQFVSISGVFGGSVKALKAHISGDKVNLPFIYSSTLRPLLRTMSGLSAILPQVDVFDEENLVLTDEGNFTSRQYRELYTRLDSMNSFYMWEDNEHMFSKQTIPPSDVKCVCIYGYGLDTIRQLDYRNGRFPDYDPKMIFGNGDGTVNIESLELCKKWSQVELFTLEKAEHFAIVSDKRLFDLIKTII</sequence>
<evidence type="ECO:0000313" key="3">
    <source>
        <dbReference type="Proteomes" id="UP001626550"/>
    </source>
</evidence>
<dbReference type="PANTHER" id="PTHR11440">
    <property type="entry name" value="LECITHIN-CHOLESTEROL ACYLTRANSFERASE-RELATED"/>
    <property type="match status" value="1"/>
</dbReference>
<comment type="caution">
    <text evidence="2">The sequence shown here is derived from an EMBL/GenBank/DDBJ whole genome shotgun (WGS) entry which is preliminary data.</text>
</comment>
<dbReference type="Proteomes" id="UP001626550">
    <property type="component" value="Unassembled WGS sequence"/>
</dbReference>
<dbReference type="SUPFAM" id="SSF53474">
    <property type="entry name" value="alpha/beta-Hydrolases"/>
    <property type="match status" value="1"/>
</dbReference>
<dbReference type="Pfam" id="PF02450">
    <property type="entry name" value="LCAT"/>
    <property type="match status" value="2"/>
</dbReference>
<dbReference type="InterPro" id="IPR003386">
    <property type="entry name" value="LACT/PDAT_acylTrfase"/>
</dbReference>
<dbReference type="Gene3D" id="3.40.50.1820">
    <property type="entry name" value="alpha/beta hydrolase"/>
    <property type="match status" value="2"/>
</dbReference>
<gene>
    <name evidence="2" type="ORF">Ciccas_007495</name>
</gene>
<organism evidence="2 3">
    <name type="scientific">Cichlidogyrus casuarinus</name>
    <dbReference type="NCBI Taxonomy" id="1844966"/>
    <lineage>
        <taxon>Eukaryota</taxon>
        <taxon>Metazoa</taxon>
        <taxon>Spiralia</taxon>
        <taxon>Lophotrochozoa</taxon>
        <taxon>Platyhelminthes</taxon>
        <taxon>Monogenea</taxon>
        <taxon>Monopisthocotylea</taxon>
        <taxon>Dactylogyridea</taxon>
        <taxon>Ancyrocephalidae</taxon>
        <taxon>Cichlidogyrus</taxon>
    </lineage>
</organism>
<dbReference type="InterPro" id="IPR029058">
    <property type="entry name" value="AB_hydrolase_fold"/>
</dbReference>
<keyword evidence="3" id="KW-1185">Reference proteome</keyword>
<proteinExistence type="predicted"/>
<name>A0ABD2Q5B7_9PLAT</name>
<dbReference type="AlphaFoldDB" id="A0ABD2Q5B7"/>
<feature type="signal peptide" evidence="1">
    <location>
        <begin position="1"/>
        <end position="20"/>
    </location>
</feature>
<evidence type="ECO:0000313" key="2">
    <source>
        <dbReference type="EMBL" id="KAL3313901.1"/>
    </source>
</evidence>
<keyword evidence="1" id="KW-0732">Signal</keyword>
<dbReference type="EMBL" id="JBJKFK010001159">
    <property type="protein sequence ID" value="KAL3313901.1"/>
    <property type="molecule type" value="Genomic_DNA"/>
</dbReference>